<gene>
    <name evidence="1" type="ORF">SIMMY50_114</name>
</gene>
<accession>A0A173GD42</accession>
<evidence type="ECO:0000313" key="2">
    <source>
        <dbReference type="Proteomes" id="UP000222975"/>
    </source>
</evidence>
<dbReference type="EMBL" id="KU886223">
    <property type="protein sequence ID" value="ANH51576.1"/>
    <property type="molecule type" value="Genomic_DNA"/>
</dbReference>
<evidence type="ECO:0000313" key="1">
    <source>
        <dbReference type="EMBL" id="ANH51576.1"/>
    </source>
</evidence>
<reference evidence="2" key="1">
    <citation type="submission" date="2016-03" db="EMBL/GenBank/DDBJ databases">
        <authorList>
            <person name="Sharma R."/>
            <person name="Simister A.R."/>
            <person name="Berg J.A."/>
            <person name="Jensen G.L."/>
            <person name="Keele B.R."/>
            <person name="Ward M.E.H."/>
            <person name="Breakwell D.P."/>
            <person name="Hope S."/>
            <person name="Grose J.H."/>
        </authorList>
    </citation>
    <scope>NUCLEOTIDE SEQUENCE [LARGE SCALE GENOMIC DNA]</scope>
</reference>
<sequence>MTVIQHEAIGYCGHAMMVHQMEKDQATIKQYAKQLEGAGLEAFDTPSHKLVLQGMSARYGDYMKLGSGQEGLGTMVLLGVAIGGGVAAYKKLMLAKNSPITKDISDVLSKVTETYTPKWLEGKTSVNKDVTCGKLNKLFGGSELSVLDTAAIKYATQAERETKAAGVYLTGAWDKIKPLLERWKKAGEGEEDEVIELMTDLYPEPPYSTMPAIHANTPGGKGEKVKALSEAEYPKAVALLKALLKAAEEVDGMSYDIANNVGFKDHWYDGIPADKRGEEHAFQYGHYRYYLDHCGVKTWNQHETLINAARGVEEWITKSFK</sequence>
<protein>
    <submittedName>
        <fullName evidence="1">Uncharacterized protein</fullName>
    </submittedName>
</protein>
<keyword evidence="2" id="KW-1185">Reference proteome</keyword>
<dbReference type="Proteomes" id="UP000222975">
    <property type="component" value="Segment"/>
</dbReference>
<proteinExistence type="predicted"/>
<name>A0A173GD42_9CAUD</name>
<organism evidence="1 2">
    <name type="scientific">Erwinia phage vB_EamM_Simmy50</name>
    <dbReference type="NCBI Taxonomy" id="1815988"/>
    <lineage>
        <taxon>Viruses</taxon>
        <taxon>Duplodnaviria</taxon>
        <taxon>Heunggongvirae</taxon>
        <taxon>Uroviricota</taxon>
        <taxon>Caudoviricetes</taxon>
        <taxon>Chimalliviridae</taxon>
        <taxon>Agricanvirus</taxon>
        <taxon>Agricanvirus simmy50</taxon>
    </lineage>
</organism>